<dbReference type="AlphaFoldDB" id="A0A1G9UMM9"/>
<dbReference type="RefSeq" id="WP_089731980.1">
    <property type="nucleotide sequence ID" value="NZ_FNIA01000004.1"/>
</dbReference>
<accession>A0A1G9UMM9</accession>
<sequence>MGMRPPSNDTEEPTSVEFGIAAVDARLDEYDISYPVSKHDLKRRVGHLDVAYDMKGNTLSMRDALERVEQSEFADEQALLNALHPVFERRREKGTVFDRLRSSLPF</sequence>
<name>A0A1G9UMM9_9EURY</name>
<organism evidence="1 2">
    <name type="scientific">Haloarchaeobius iranensis</name>
    <dbReference type="NCBI Taxonomy" id="996166"/>
    <lineage>
        <taxon>Archaea</taxon>
        <taxon>Methanobacteriati</taxon>
        <taxon>Methanobacteriota</taxon>
        <taxon>Stenosarchaea group</taxon>
        <taxon>Halobacteria</taxon>
        <taxon>Halobacteriales</taxon>
        <taxon>Halorubellaceae</taxon>
        <taxon>Haloarchaeobius</taxon>
    </lineage>
</organism>
<evidence type="ECO:0000313" key="2">
    <source>
        <dbReference type="Proteomes" id="UP000199370"/>
    </source>
</evidence>
<evidence type="ECO:0000313" key="1">
    <source>
        <dbReference type="EMBL" id="SDM61141.1"/>
    </source>
</evidence>
<reference evidence="1 2" key="1">
    <citation type="submission" date="2016-10" db="EMBL/GenBank/DDBJ databases">
        <authorList>
            <person name="de Groot N.N."/>
        </authorList>
    </citation>
    <scope>NUCLEOTIDE SEQUENCE [LARGE SCALE GENOMIC DNA]</scope>
    <source>
        <strain evidence="2">EB21,IBRC-M 10013,KCTC 4048</strain>
    </source>
</reference>
<proteinExistence type="predicted"/>
<dbReference type="OrthoDB" id="317711at2157"/>
<dbReference type="Proteomes" id="UP000199370">
    <property type="component" value="Unassembled WGS sequence"/>
</dbReference>
<keyword evidence="2" id="KW-1185">Reference proteome</keyword>
<dbReference type="EMBL" id="FNIA01000004">
    <property type="protein sequence ID" value="SDM61141.1"/>
    <property type="molecule type" value="Genomic_DNA"/>
</dbReference>
<gene>
    <name evidence="1" type="ORF">SAMN05192554_104213</name>
</gene>
<protein>
    <submittedName>
        <fullName evidence="1">Uncharacterized protein</fullName>
    </submittedName>
</protein>